<accession>A0A839QD74</accession>
<evidence type="ECO:0000313" key="2">
    <source>
        <dbReference type="Proteomes" id="UP000523000"/>
    </source>
</evidence>
<dbReference type="AlphaFoldDB" id="A0A839QD74"/>
<reference evidence="1 2" key="1">
    <citation type="submission" date="2020-08" db="EMBL/GenBank/DDBJ databases">
        <title>Sequencing the genomes of 1000 actinobacteria strains.</title>
        <authorList>
            <person name="Klenk H.-P."/>
        </authorList>
    </citation>
    <scope>NUCLEOTIDE SEQUENCE [LARGE SCALE GENOMIC DNA]</scope>
    <source>
        <strain evidence="1 2">DSM 22826</strain>
    </source>
</reference>
<dbReference type="RefSeq" id="WP_183509198.1">
    <property type="nucleotide sequence ID" value="NZ_BAABGK010000092.1"/>
</dbReference>
<dbReference type="EMBL" id="JACHVS010000001">
    <property type="protein sequence ID" value="MBB2993850.1"/>
    <property type="molecule type" value="Genomic_DNA"/>
</dbReference>
<gene>
    <name evidence="1" type="ORF">E9229_000041</name>
</gene>
<protein>
    <submittedName>
        <fullName evidence="1">Uncharacterized protein</fullName>
    </submittedName>
</protein>
<dbReference type="Proteomes" id="UP000523000">
    <property type="component" value="Unassembled WGS sequence"/>
</dbReference>
<comment type="caution">
    <text evidence="1">The sequence shown here is derived from an EMBL/GenBank/DDBJ whole genome shotgun (WGS) entry which is preliminary data.</text>
</comment>
<evidence type="ECO:0000313" key="1">
    <source>
        <dbReference type="EMBL" id="MBB2993850.1"/>
    </source>
</evidence>
<organism evidence="1 2">
    <name type="scientific">Paeniglutamicibacter cryotolerans</name>
    <dbReference type="NCBI Taxonomy" id="670079"/>
    <lineage>
        <taxon>Bacteria</taxon>
        <taxon>Bacillati</taxon>
        <taxon>Actinomycetota</taxon>
        <taxon>Actinomycetes</taxon>
        <taxon>Micrococcales</taxon>
        <taxon>Micrococcaceae</taxon>
        <taxon>Paeniglutamicibacter</taxon>
    </lineage>
</organism>
<name>A0A839QD74_9MICC</name>
<sequence length="84" mass="9637">MDGIYQAATRPLGNGTHEVRNNQTMTRRSYRLRSPEAALSLIMFTCGPVEIRLPLQKYWHPHSRQENLFELVVPGLLLHIHGMA</sequence>
<proteinExistence type="predicted"/>
<keyword evidence="2" id="KW-1185">Reference proteome</keyword>